<evidence type="ECO:0000256" key="7">
    <source>
        <dbReference type="RuleBase" id="RU003942"/>
    </source>
</evidence>
<evidence type="ECO:0000313" key="10">
    <source>
        <dbReference type="Proteomes" id="UP000683139"/>
    </source>
</evidence>
<comment type="similarity">
    <text evidence="7">Belongs to the drug/metabolite transporter (DMT) superfamily. Small multidrug resistance (SMR) (TC 2.A.7.1) family.</text>
</comment>
<feature type="transmembrane region" description="Helical" evidence="8">
    <location>
        <begin position="33"/>
        <end position="51"/>
    </location>
</feature>
<dbReference type="InterPro" id="IPR037185">
    <property type="entry name" value="EmrE-like"/>
</dbReference>
<dbReference type="Pfam" id="PF00893">
    <property type="entry name" value="Multi_Drug_Res"/>
    <property type="match status" value="1"/>
</dbReference>
<evidence type="ECO:0000256" key="5">
    <source>
        <dbReference type="ARBA" id="ARBA00022989"/>
    </source>
</evidence>
<dbReference type="PANTHER" id="PTHR30561:SF1">
    <property type="entry name" value="MULTIDRUG TRANSPORTER EMRE"/>
    <property type="match status" value="1"/>
</dbReference>
<evidence type="ECO:0000256" key="2">
    <source>
        <dbReference type="ARBA" id="ARBA00022448"/>
    </source>
</evidence>
<accession>A0A919YVI0</accession>
<protein>
    <submittedName>
        <fullName evidence="9">Multidrug resistance protein EbrB</fullName>
    </submittedName>
</protein>
<organism evidence="9 10">
    <name type="scientific">Paenibacillus montaniterrae</name>
    <dbReference type="NCBI Taxonomy" id="429341"/>
    <lineage>
        <taxon>Bacteria</taxon>
        <taxon>Bacillati</taxon>
        <taxon>Bacillota</taxon>
        <taxon>Bacilli</taxon>
        <taxon>Bacillales</taxon>
        <taxon>Paenibacillaceae</taxon>
        <taxon>Paenibacillus</taxon>
    </lineage>
</organism>
<dbReference type="InterPro" id="IPR000390">
    <property type="entry name" value="Small_drug/metabolite_transptr"/>
</dbReference>
<dbReference type="PANTHER" id="PTHR30561">
    <property type="entry name" value="SMR FAMILY PROTON-DEPENDENT DRUG EFFLUX TRANSPORTER SUGE"/>
    <property type="match status" value="1"/>
</dbReference>
<keyword evidence="6 8" id="KW-0472">Membrane</keyword>
<keyword evidence="2" id="KW-0813">Transport</keyword>
<dbReference type="AlphaFoldDB" id="A0A919YVI0"/>
<reference evidence="9" key="1">
    <citation type="submission" date="2021-03" db="EMBL/GenBank/DDBJ databases">
        <title>Antimicrobial resistance genes in bacteria isolated from Japanese honey, and their potential for conferring macrolide and lincosamide resistance in the American foulbrood pathogen Paenibacillus larvae.</title>
        <authorList>
            <person name="Okamoto M."/>
            <person name="Kumagai M."/>
            <person name="Kanamori H."/>
            <person name="Takamatsu D."/>
        </authorList>
    </citation>
    <scope>NUCLEOTIDE SEQUENCE</scope>
    <source>
        <strain evidence="9">J40TS1</strain>
    </source>
</reference>
<dbReference type="SUPFAM" id="SSF103481">
    <property type="entry name" value="Multidrug resistance efflux transporter EmrE"/>
    <property type="match status" value="1"/>
</dbReference>
<comment type="caution">
    <text evidence="9">The sequence shown here is derived from an EMBL/GenBank/DDBJ whole genome shotgun (WGS) entry which is preliminary data.</text>
</comment>
<keyword evidence="4 7" id="KW-0812">Transmembrane</keyword>
<dbReference type="EMBL" id="BOSE01000013">
    <property type="protein sequence ID" value="GIP19244.1"/>
    <property type="molecule type" value="Genomic_DNA"/>
</dbReference>
<dbReference type="Proteomes" id="UP000683139">
    <property type="component" value="Unassembled WGS sequence"/>
</dbReference>
<dbReference type="InterPro" id="IPR045324">
    <property type="entry name" value="Small_multidrug_res"/>
</dbReference>
<name>A0A919YVI0_9BACL</name>
<gene>
    <name evidence="9" type="primary">ebrB</name>
    <name evidence="9" type="ORF">J40TS1_48860</name>
</gene>
<proteinExistence type="inferred from homology"/>
<keyword evidence="10" id="KW-1185">Reference proteome</keyword>
<keyword evidence="3" id="KW-1003">Cell membrane</keyword>
<dbReference type="GO" id="GO:0005886">
    <property type="term" value="C:plasma membrane"/>
    <property type="evidence" value="ECO:0007669"/>
    <property type="project" value="UniProtKB-SubCell"/>
</dbReference>
<dbReference type="RefSeq" id="WP_213519896.1">
    <property type="nucleotide sequence ID" value="NZ_BOSE01000013.1"/>
</dbReference>
<evidence type="ECO:0000256" key="6">
    <source>
        <dbReference type="ARBA" id="ARBA00023136"/>
    </source>
</evidence>
<comment type="subcellular location">
    <subcellularLocation>
        <location evidence="1 7">Cell membrane</location>
        <topology evidence="1 7">Multi-pass membrane protein</topology>
    </subcellularLocation>
</comment>
<keyword evidence="5 8" id="KW-1133">Transmembrane helix</keyword>
<sequence>MKHYSALTIAILAEVFATTMLKLSDGLSNVLPTIGVLIGFSISFYALSVALKTLSLGLAYAIWSGVGTALTAVIGILLWGELFSILKLLGLIFIISGVVLLNLSGKQQQQAAANETAPQ</sequence>
<evidence type="ECO:0000256" key="4">
    <source>
        <dbReference type="ARBA" id="ARBA00022692"/>
    </source>
</evidence>
<dbReference type="Gene3D" id="1.10.3730.20">
    <property type="match status" value="1"/>
</dbReference>
<feature type="transmembrane region" description="Helical" evidence="8">
    <location>
        <begin position="58"/>
        <end position="79"/>
    </location>
</feature>
<evidence type="ECO:0000256" key="3">
    <source>
        <dbReference type="ARBA" id="ARBA00022475"/>
    </source>
</evidence>
<dbReference type="GO" id="GO:0022857">
    <property type="term" value="F:transmembrane transporter activity"/>
    <property type="evidence" value="ECO:0007669"/>
    <property type="project" value="InterPro"/>
</dbReference>
<dbReference type="FunFam" id="1.10.3730.20:FF:000001">
    <property type="entry name" value="Quaternary ammonium compound resistance transporter SugE"/>
    <property type="match status" value="1"/>
</dbReference>
<evidence type="ECO:0000256" key="8">
    <source>
        <dbReference type="SAM" id="Phobius"/>
    </source>
</evidence>
<evidence type="ECO:0000256" key="1">
    <source>
        <dbReference type="ARBA" id="ARBA00004651"/>
    </source>
</evidence>
<feature type="transmembrane region" description="Helical" evidence="8">
    <location>
        <begin position="85"/>
        <end position="103"/>
    </location>
</feature>
<evidence type="ECO:0000313" key="9">
    <source>
        <dbReference type="EMBL" id="GIP19244.1"/>
    </source>
</evidence>